<gene>
    <name evidence="2" type="ORF">FHG66_11565</name>
</gene>
<evidence type="ECO:0000313" key="3">
    <source>
        <dbReference type="Proteomes" id="UP000305887"/>
    </source>
</evidence>
<comment type="caution">
    <text evidence="2">The sequence shown here is derived from an EMBL/GenBank/DDBJ whole genome shotgun (WGS) entry which is preliminary data.</text>
</comment>
<keyword evidence="2" id="KW-0012">Acyltransferase</keyword>
<evidence type="ECO:0000259" key="1">
    <source>
        <dbReference type="SMART" id="SM00563"/>
    </source>
</evidence>
<dbReference type="OrthoDB" id="1113830at2"/>
<dbReference type="AlphaFoldDB" id="A0A5C4MZ08"/>
<keyword evidence="3" id="KW-1185">Reference proteome</keyword>
<dbReference type="CDD" id="cd07986">
    <property type="entry name" value="LPLAT_ACT14924-like"/>
    <property type="match status" value="1"/>
</dbReference>
<dbReference type="EMBL" id="VDFU01000012">
    <property type="protein sequence ID" value="TNC49360.1"/>
    <property type="molecule type" value="Genomic_DNA"/>
</dbReference>
<organism evidence="2 3">
    <name type="scientific">Rubellimicrobium rubrum</name>
    <dbReference type="NCBI Taxonomy" id="2585369"/>
    <lineage>
        <taxon>Bacteria</taxon>
        <taxon>Pseudomonadati</taxon>
        <taxon>Pseudomonadota</taxon>
        <taxon>Alphaproteobacteria</taxon>
        <taxon>Rhodobacterales</taxon>
        <taxon>Roseobacteraceae</taxon>
        <taxon>Rubellimicrobium</taxon>
    </lineage>
</organism>
<sequence>MSQPGRGVAYEREAAQVYDRRSLTYSNTFPDPWKRHAIRAVEWITAKPEILRRVRVFERRGAPKGQAFWSAALEVMGVELLTPPEQVARIPRSGPVVLVANHPHGLVDGMVLAELVGRVRPDYRILTRAILTGIDPSASGFMIPVPFPHEPNAQARMMAMRAQAMAQLASGGLLALFPSGVVASARTPFGPPVEAEWNLFTAKLIRLSGATVLPVRFPGANSRAYQIAACLSPTLRQGLLLREIVHAMDRPQAPVVGEPIRPEEMEPRWNDPRAFMAWLRERTLAL</sequence>
<dbReference type="InterPro" id="IPR045746">
    <property type="entry name" value="ACT14924-like_Acyltransf_dom"/>
</dbReference>
<dbReference type="RefSeq" id="WP_139076906.1">
    <property type="nucleotide sequence ID" value="NZ_VDFU01000012.1"/>
</dbReference>
<name>A0A5C4MZ08_9RHOB</name>
<dbReference type="Proteomes" id="UP000305887">
    <property type="component" value="Unassembled WGS sequence"/>
</dbReference>
<accession>A0A5C4MZ08</accession>
<reference evidence="2 3" key="1">
    <citation type="submission" date="2019-06" db="EMBL/GenBank/DDBJ databases">
        <title>YIM 131921 draft genome.</title>
        <authorList>
            <person name="Jiang L."/>
        </authorList>
    </citation>
    <scope>NUCLEOTIDE SEQUENCE [LARGE SCALE GENOMIC DNA]</scope>
    <source>
        <strain evidence="2 3">YIM 131921</strain>
    </source>
</reference>
<dbReference type="GO" id="GO:0016746">
    <property type="term" value="F:acyltransferase activity"/>
    <property type="evidence" value="ECO:0007669"/>
    <property type="project" value="UniProtKB-KW"/>
</dbReference>
<protein>
    <submittedName>
        <fullName evidence="2">Acyltransferase</fullName>
    </submittedName>
</protein>
<dbReference type="Pfam" id="PF01553">
    <property type="entry name" value="Acyltransferase"/>
    <property type="match status" value="1"/>
</dbReference>
<dbReference type="SMART" id="SM00563">
    <property type="entry name" value="PlsC"/>
    <property type="match status" value="1"/>
</dbReference>
<evidence type="ECO:0000313" key="2">
    <source>
        <dbReference type="EMBL" id="TNC49360.1"/>
    </source>
</evidence>
<proteinExistence type="predicted"/>
<feature type="domain" description="Phospholipid/glycerol acyltransferase" evidence="1">
    <location>
        <begin position="96"/>
        <end position="220"/>
    </location>
</feature>
<keyword evidence="2" id="KW-0808">Transferase</keyword>
<dbReference type="InterPro" id="IPR002123">
    <property type="entry name" value="Plipid/glycerol_acylTrfase"/>
</dbReference>